<dbReference type="PROSITE" id="PS50883">
    <property type="entry name" value="EAL"/>
    <property type="match status" value="1"/>
</dbReference>
<sequence length="408" mass="47757">MSILDPLDVMMNKDRVVPYFQAIVSADKQLVVGYEVLARFQTENGVESLGWFFQDKAIPDEYRFEIQEHLQKLAITKYLQSNQSSILFFNNDIDLLLKDDGESLLETLNPFLKKGLREDQIVIEFKEEEILDKVEECKHLLAYLQSLGIRIAIDNVGQSNSNLERIAMLSPNIVKVDTGFLENNSLPHLYREVHHSLSMLSRKIGATLLFEGVSTFNQLNYAWRNGGRYYQGFYMGMPKDDFIEEDSCKERLQKEFQHFITFERKKMEAQLTLTNDLSLQIKQTMKRIEADDTYDEVVTKIAEDCSDYAFRIYVCNQDGFQLSSNIEKDPNGHWSLLEEGRYKNWSWRPYFLENIVRMNVEKRGILSDLYADIEKEEHIRTYSYPISGDAFVFVDIPYTFLFEQNDLL</sequence>
<gene>
    <name evidence="2" type="ORF">AB3N04_19445</name>
</gene>
<dbReference type="AlphaFoldDB" id="A0AB39BSB6"/>
<proteinExistence type="predicted"/>
<feature type="domain" description="EAL" evidence="1">
    <location>
        <begin position="1"/>
        <end position="252"/>
    </location>
</feature>
<reference evidence="2" key="1">
    <citation type="submission" date="2024-07" db="EMBL/GenBank/DDBJ databases">
        <title>Identification and characteristics of an arsenic-resistant bacterial isolate, which belongs to a novel species.</title>
        <authorList>
            <person name="Juszczyk A."/>
            <person name="Kowalczyk A."/>
            <person name="Was K."/>
            <person name="Kosowicz W."/>
            <person name="Budzyn A."/>
            <person name="Latowski D."/>
        </authorList>
    </citation>
    <scope>NUCLEOTIDE SEQUENCE</scope>
    <source>
        <strain evidence="2">As8PL</strain>
    </source>
</reference>
<dbReference type="PANTHER" id="PTHR33121">
    <property type="entry name" value="CYCLIC DI-GMP PHOSPHODIESTERASE PDEF"/>
    <property type="match status" value="1"/>
</dbReference>
<dbReference type="Gene3D" id="1.20.5.170">
    <property type="match status" value="1"/>
</dbReference>
<dbReference type="Gene3D" id="3.30.450.20">
    <property type="entry name" value="PAS domain"/>
    <property type="match status" value="1"/>
</dbReference>
<dbReference type="RefSeq" id="WP_368504201.1">
    <property type="nucleotide sequence ID" value="NZ_CP162551.1"/>
</dbReference>
<dbReference type="SMART" id="SM00052">
    <property type="entry name" value="EAL"/>
    <property type="match status" value="1"/>
</dbReference>
<dbReference type="GO" id="GO:0071111">
    <property type="term" value="F:cyclic-guanylate-specific phosphodiesterase activity"/>
    <property type="evidence" value="ECO:0007669"/>
    <property type="project" value="InterPro"/>
</dbReference>
<organism evidence="2">
    <name type="scientific">Alkalihalophilus sp. As8PL</name>
    <dbReference type="NCBI Taxonomy" id="3237103"/>
    <lineage>
        <taxon>Bacteria</taxon>
        <taxon>Bacillati</taxon>
        <taxon>Bacillota</taxon>
        <taxon>Bacilli</taxon>
        <taxon>Bacillales</taxon>
        <taxon>Bacillaceae</taxon>
        <taxon>Alkalihalophilus</taxon>
    </lineage>
</organism>
<dbReference type="Gene3D" id="3.20.20.450">
    <property type="entry name" value="EAL domain"/>
    <property type="match status" value="1"/>
</dbReference>
<name>A0AB39BSB6_9BACI</name>
<evidence type="ECO:0000259" key="1">
    <source>
        <dbReference type="PROSITE" id="PS50883"/>
    </source>
</evidence>
<dbReference type="InterPro" id="IPR050706">
    <property type="entry name" value="Cyclic-di-GMP_PDE-like"/>
</dbReference>
<dbReference type="InterPro" id="IPR029151">
    <property type="entry name" value="Sensor-like_sf"/>
</dbReference>
<dbReference type="InterPro" id="IPR018842">
    <property type="entry name" value="YkuI_C"/>
</dbReference>
<evidence type="ECO:0000313" key="2">
    <source>
        <dbReference type="EMBL" id="XDI36821.1"/>
    </source>
</evidence>
<dbReference type="CDD" id="cd01948">
    <property type="entry name" value="EAL"/>
    <property type="match status" value="1"/>
</dbReference>
<accession>A0AB39BSB6</accession>
<dbReference type="InterPro" id="IPR035919">
    <property type="entry name" value="EAL_sf"/>
</dbReference>
<dbReference type="EMBL" id="CP162551">
    <property type="protein sequence ID" value="XDI36821.1"/>
    <property type="molecule type" value="Genomic_DNA"/>
</dbReference>
<dbReference type="InterPro" id="IPR001633">
    <property type="entry name" value="EAL_dom"/>
</dbReference>
<dbReference type="SUPFAM" id="SSF141868">
    <property type="entry name" value="EAL domain-like"/>
    <property type="match status" value="1"/>
</dbReference>
<dbReference type="SUPFAM" id="SSF103190">
    <property type="entry name" value="Sensory domain-like"/>
    <property type="match status" value="1"/>
</dbReference>
<dbReference type="Pfam" id="PF10388">
    <property type="entry name" value="YkuI_C"/>
    <property type="match status" value="1"/>
</dbReference>
<protein>
    <submittedName>
        <fullName evidence="2">EAL-associated domain-containing protein</fullName>
    </submittedName>
</protein>
<dbReference type="Pfam" id="PF00563">
    <property type="entry name" value="EAL"/>
    <property type="match status" value="1"/>
</dbReference>
<dbReference type="PANTHER" id="PTHR33121:SF82">
    <property type="entry name" value="SIGNAL TRANSDUCTION PROTEIN CONTAINING A EAL DOMAIN"/>
    <property type="match status" value="1"/>
</dbReference>